<organism evidence="3 4">
    <name type="scientific">Synchytrium microbalum</name>
    <dbReference type="NCBI Taxonomy" id="1806994"/>
    <lineage>
        <taxon>Eukaryota</taxon>
        <taxon>Fungi</taxon>
        <taxon>Fungi incertae sedis</taxon>
        <taxon>Chytridiomycota</taxon>
        <taxon>Chytridiomycota incertae sedis</taxon>
        <taxon>Chytridiomycetes</taxon>
        <taxon>Synchytriales</taxon>
        <taxon>Synchytriaceae</taxon>
        <taxon>Synchytrium</taxon>
    </lineage>
</organism>
<evidence type="ECO:0000256" key="1">
    <source>
        <dbReference type="SAM" id="MobiDB-lite"/>
    </source>
</evidence>
<keyword evidence="4" id="KW-1185">Reference proteome</keyword>
<dbReference type="OrthoDB" id="1204at2759"/>
<feature type="compositionally biased region" description="Low complexity" evidence="1">
    <location>
        <begin position="38"/>
        <end position="49"/>
    </location>
</feature>
<keyword evidence="2" id="KW-0472">Membrane</keyword>
<accession>A0A507CGS6</accession>
<dbReference type="GeneID" id="42002296"/>
<evidence type="ECO:0000256" key="2">
    <source>
        <dbReference type="SAM" id="Phobius"/>
    </source>
</evidence>
<comment type="caution">
    <text evidence="3">The sequence shown here is derived from an EMBL/GenBank/DDBJ whole genome shotgun (WGS) entry which is preliminary data.</text>
</comment>
<feature type="compositionally biased region" description="Low complexity" evidence="1">
    <location>
        <begin position="256"/>
        <end position="277"/>
    </location>
</feature>
<sequence length="594" mass="66192">MDRRLPTSNEPFEKRKRKTNARSLPTHALPKQKHFRSSHASTTSNNNTTVFEPKTPPALYSLIPKAEDILQVGSPSTDSLLLMSTRQNTINNQSATTTAYTAPSHNSSRTQESFEYESGASNTDVESNGASNAISGNTTPKHQHHNINSKHQPKHAFLPWRTSQYRDSGQEDSDDEDYVYPEDDHRRKSTHHQYQAVSASKALSHLYAPDSPFMTGQQPGLLQQQQSQLLVPPYNAYPADPHISQPHQYRYATRHQLQQLQQHQSQYDSDHSQSGSGHHYHSHSKRHSPDAYASGTQYYSPASGVVGYGSTSGVLHHQHQQQQQPPHNPYYNEFPIPENIDPERVRLLSKHAHHHHPSDLIYWGDGSAGVYHQHIRSSHSSNRILRPAPALVLTLVLLVLTGFPLLFLCVRPLDADGGLFRVRNINASTELYEFDVTMSASNPNIVPVHITEVDLDILVSAHLPNTRSSPASRKHKGGDSQNPSTEELLGHIKYLSSSITIPAWVTTNNATGHVSMPEPSNTLGKLIYMLGTYELQIVGTLTYHTVFVVPYTVPVCTIHRVERGKVKKTFACTVDDDDGGIDEGDGEDSNDIDS</sequence>
<feature type="region of interest" description="Disordered" evidence="1">
    <location>
        <begin position="310"/>
        <end position="332"/>
    </location>
</feature>
<evidence type="ECO:0000313" key="3">
    <source>
        <dbReference type="EMBL" id="TPX37184.1"/>
    </source>
</evidence>
<feature type="compositionally biased region" description="Polar residues" evidence="1">
    <location>
        <begin position="94"/>
        <end position="140"/>
    </location>
</feature>
<dbReference type="AlphaFoldDB" id="A0A507CGS6"/>
<feature type="region of interest" description="Disordered" evidence="1">
    <location>
        <begin position="1"/>
        <end position="53"/>
    </location>
</feature>
<keyword evidence="2" id="KW-0812">Transmembrane</keyword>
<dbReference type="STRING" id="1806994.A0A507CGS6"/>
<reference evidence="3 4" key="1">
    <citation type="journal article" date="2019" name="Sci. Rep.">
        <title>Comparative genomics of chytrid fungi reveal insights into the obligate biotrophic and pathogenic lifestyle of Synchytrium endobioticum.</title>
        <authorList>
            <person name="van de Vossenberg B.T.L.H."/>
            <person name="Warris S."/>
            <person name="Nguyen H.D.T."/>
            <person name="van Gent-Pelzer M.P.E."/>
            <person name="Joly D.L."/>
            <person name="van de Geest H.C."/>
            <person name="Bonants P.J.M."/>
            <person name="Smith D.S."/>
            <person name="Levesque C.A."/>
            <person name="van der Lee T.A.J."/>
        </authorList>
    </citation>
    <scope>NUCLEOTIDE SEQUENCE [LARGE SCALE GENOMIC DNA]</scope>
    <source>
        <strain evidence="3 4">JEL517</strain>
    </source>
</reference>
<feature type="transmembrane region" description="Helical" evidence="2">
    <location>
        <begin position="390"/>
        <end position="410"/>
    </location>
</feature>
<feature type="compositionally biased region" description="Basic residues" evidence="1">
    <location>
        <begin position="141"/>
        <end position="154"/>
    </location>
</feature>
<dbReference type="Proteomes" id="UP000319731">
    <property type="component" value="Unassembled WGS sequence"/>
</dbReference>
<dbReference type="InterPro" id="IPR024260">
    <property type="entry name" value="Vac7"/>
</dbReference>
<keyword evidence="2" id="KW-1133">Transmembrane helix</keyword>
<feature type="compositionally biased region" description="Low complexity" evidence="1">
    <location>
        <begin position="310"/>
        <end position="325"/>
    </location>
</feature>
<proteinExistence type="predicted"/>
<protein>
    <submittedName>
        <fullName evidence="3">Uncharacterized protein</fullName>
    </submittedName>
</protein>
<dbReference type="Pfam" id="PF12751">
    <property type="entry name" value="Vac7"/>
    <property type="match status" value="1"/>
</dbReference>
<dbReference type="RefSeq" id="XP_031027254.1">
    <property type="nucleotide sequence ID" value="XM_031166999.1"/>
</dbReference>
<feature type="region of interest" description="Disordered" evidence="1">
    <location>
        <begin position="256"/>
        <end position="296"/>
    </location>
</feature>
<feature type="region of interest" description="Disordered" evidence="1">
    <location>
        <begin position="94"/>
        <end position="192"/>
    </location>
</feature>
<dbReference type="EMBL" id="QEAO01000003">
    <property type="protein sequence ID" value="TPX37184.1"/>
    <property type="molecule type" value="Genomic_DNA"/>
</dbReference>
<gene>
    <name evidence="3" type="ORF">SmJEL517_g01071</name>
</gene>
<evidence type="ECO:0000313" key="4">
    <source>
        <dbReference type="Proteomes" id="UP000319731"/>
    </source>
</evidence>
<feature type="compositionally biased region" description="Polar residues" evidence="1">
    <location>
        <begin position="1"/>
        <end position="10"/>
    </location>
</feature>
<feature type="compositionally biased region" description="Acidic residues" evidence="1">
    <location>
        <begin position="170"/>
        <end position="181"/>
    </location>
</feature>
<name>A0A507CGS6_9FUNG</name>